<evidence type="ECO:0000256" key="4">
    <source>
        <dbReference type="ARBA" id="ARBA00022729"/>
    </source>
</evidence>
<dbReference type="AlphaFoldDB" id="A0AAE8SQN4"/>
<dbReference type="InterPro" id="IPR036598">
    <property type="entry name" value="GOLD_dom_sf"/>
</dbReference>
<comment type="similarity">
    <text evidence="2 8">Belongs to the EMP24/GP25L family.</text>
</comment>
<evidence type="ECO:0000256" key="2">
    <source>
        <dbReference type="ARBA" id="ARBA00007104"/>
    </source>
</evidence>
<accession>A0AAE8SQN4</accession>
<dbReference type="SUPFAM" id="SSF101576">
    <property type="entry name" value="Supernatant protein factor (SPF), C-terminal domain"/>
    <property type="match status" value="1"/>
</dbReference>
<dbReference type="GO" id="GO:0012505">
    <property type="term" value="C:endomembrane system"/>
    <property type="evidence" value="ECO:0007669"/>
    <property type="project" value="UniProtKB-SubCell"/>
</dbReference>
<dbReference type="PROSITE" id="PS50866">
    <property type="entry name" value="GOLD"/>
    <property type="match status" value="1"/>
</dbReference>
<gene>
    <name evidence="11" type="ORF">DNG_00274</name>
</gene>
<comment type="caution">
    <text evidence="11">The sequence shown here is derived from an EMBL/GenBank/DDBJ whole genome shotgun (WGS) entry which is preliminary data.</text>
</comment>
<evidence type="ECO:0000256" key="8">
    <source>
        <dbReference type="RuleBase" id="RU003827"/>
    </source>
</evidence>
<dbReference type="PANTHER" id="PTHR22811">
    <property type="entry name" value="TRANSMEMBRANE EMP24 DOMAIN-CONTAINING PROTEIN"/>
    <property type="match status" value="1"/>
</dbReference>
<comment type="subcellular location">
    <subcellularLocation>
        <location evidence="7">Endomembrane system</location>
        <topology evidence="7">Single-pass membrane protein</topology>
    </subcellularLocation>
    <subcellularLocation>
        <location evidence="1 8">Membrane</location>
        <topology evidence="1 8">Single-pass type I membrane protein</topology>
    </subcellularLocation>
</comment>
<keyword evidence="3 8" id="KW-0812">Transmembrane</keyword>
<evidence type="ECO:0000256" key="7">
    <source>
        <dbReference type="ARBA" id="ARBA00037847"/>
    </source>
</evidence>
<proteinExistence type="inferred from homology"/>
<keyword evidence="12" id="KW-1185">Reference proteome</keyword>
<evidence type="ECO:0000313" key="11">
    <source>
        <dbReference type="EMBL" id="SPN96754.1"/>
    </source>
</evidence>
<organism evidence="11 12">
    <name type="scientific">Cephalotrichum gorgonifer</name>
    <dbReference type="NCBI Taxonomy" id="2041049"/>
    <lineage>
        <taxon>Eukaryota</taxon>
        <taxon>Fungi</taxon>
        <taxon>Dikarya</taxon>
        <taxon>Ascomycota</taxon>
        <taxon>Pezizomycotina</taxon>
        <taxon>Sordariomycetes</taxon>
        <taxon>Hypocreomycetidae</taxon>
        <taxon>Microascales</taxon>
        <taxon>Microascaceae</taxon>
        <taxon>Cephalotrichum</taxon>
    </lineage>
</organism>
<keyword evidence="5" id="KW-1133">Transmembrane helix</keyword>
<sequence>MLFSSAGRLLLAGAALFQATSAHNIALPAHGRECFHETLHKDDRMTVTFQVGDREFGSAGNLDIDFWITNPSGQYETYDKSVSNGDFSFNAKSDGKYIYCFGNEHWGANSKEVSFNVHGIVYVSEGDISQDPIDKEVRRLTDLLAQVKDEQAYIIVRERTHRNTAESTNSRVKWWNIFVIGTVIGESLFQVWWLRRFFEVRK</sequence>
<feature type="domain" description="GOLD" evidence="10">
    <location>
        <begin position="32"/>
        <end position="119"/>
    </location>
</feature>
<keyword evidence="6" id="KW-0472">Membrane</keyword>
<evidence type="ECO:0000256" key="1">
    <source>
        <dbReference type="ARBA" id="ARBA00004479"/>
    </source>
</evidence>
<evidence type="ECO:0000256" key="9">
    <source>
        <dbReference type="SAM" id="SignalP"/>
    </source>
</evidence>
<protein>
    <submittedName>
        <fullName evidence="11">Probable EMP24 protein</fullName>
    </submittedName>
</protein>
<dbReference type="SMART" id="SM01190">
    <property type="entry name" value="EMP24_GP25L"/>
    <property type="match status" value="1"/>
</dbReference>
<evidence type="ECO:0000313" key="12">
    <source>
        <dbReference type="Proteomes" id="UP001187682"/>
    </source>
</evidence>
<evidence type="ECO:0000256" key="5">
    <source>
        <dbReference type="ARBA" id="ARBA00022989"/>
    </source>
</evidence>
<reference evidence="11" key="1">
    <citation type="submission" date="2018-03" db="EMBL/GenBank/DDBJ databases">
        <authorList>
            <person name="Guldener U."/>
        </authorList>
    </citation>
    <scope>NUCLEOTIDE SEQUENCE</scope>
</reference>
<evidence type="ECO:0000256" key="3">
    <source>
        <dbReference type="ARBA" id="ARBA00022692"/>
    </source>
</evidence>
<evidence type="ECO:0000259" key="10">
    <source>
        <dbReference type="PROSITE" id="PS50866"/>
    </source>
</evidence>
<feature type="chain" id="PRO_5042268627" evidence="9">
    <location>
        <begin position="23"/>
        <end position="202"/>
    </location>
</feature>
<feature type="signal peptide" evidence="9">
    <location>
        <begin position="1"/>
        <end position="22"/>
    </location>
</feature>
<dbReference type="Pfam" id="PF01105">
    <property type="entry name" value="EMP24_GP25L"/>
    <property type="match status" value="1"/>
</dbReference>
<keyword evidence="4 9" id="KW-0732">Signal</keyword>
<dbReference type="Proteomes" id="UP001187682">
    <property type="component" value="Unassembled WGS sequence"/>
</dbReference>
<name>A0AAE8SQN4_9PEZI</name>
<dbReference type="InterPro" id="IPR009038">
    <property type="entry name" value="GOLD_dom"/>
</dbReference>
<dbReference type="GO" id="GO:0016020">
    <property type="term" value="C:membrane"/>
    <property type="evidence" value="ECO:0007669"/>
    <property type="project" value="UniProtKB-SubCell"/>
</dbReference>
<dbReference type="EMBL" id="ONZQ02000001">
    <property type="protein sequence ID" value="SPN96754.1"/>
    <property type="molecule type" value="Genomic_DNA"/>
</dbReference>
<evidence type="ECO:0000256" key="6">
    <source>
        <dbReference type="ARBA" id="ARBA00023136"/>
    </source>
</evidence>
<dbReference type="InterPro" id="IPR015720">
    <property type="entry name" value="Emp24-like"/>
</dbReference>